<evidence type="ECO:0000313" key="2">
    <source>
        <dbReference type="Proteomes" id="UP000001932"/>
    </source>
</evidence>
<dbReference type="EMBL" id="AP008232">
    <property type="protein sequence ID" value="BAE74971.1"/>
    <property type="molecule type" value="Genomic_DNA"/>
</dbReference>
<dbReference type="Proteomes" id="UP000001932">
    <property type="component" value="Chromosome"/>
</dbReference>
<reference evidence="1 2" key="1">
    <citation type="journal article" date="2006" name="Genome Res.">
        <title>Massive genome erosion and functional adaptations provide insights into the symbiotic lifestyle of Sodalis glossinidius in the tsetse host.</title>
        <authorList>
            <person name="Toh H."/>
            <person name="Weiss B.L."/>
            <person name="Perkin S.A.H."/>
            <person name="Yamashita A."/>
            <person name="Oshima K."/>
            <person name="Hattori M."/>
            <person name="Aksoy S."/>
        </authorList>
    </citation>
    <scope>NUCLEOTIDE SEQUENCE [LARGE SCALE GENOMIC DNA]</scope>
    <source>
        <strain evidence="2">morsitans</strain>
    </source>
</reference>
<evidence type="ECO:0000313" key="1">
    <source>
        <dbReference type="EMBL" id="BAE74971.1"/>
    </source>
</evidence>
<dbReference type="HOGENOM" id="CLU_1502488_0_0_6"/>
<dbReference type="eggNOG" id="COG3646">
    <property type="taxonomic scope" value="Bacteria"/>
</dbReference>
<proteinExistence type="predicted"/>
<name>Q2NSA4_SODGM</name>
<organism evidence="1 2">
    <name type="scientific">Sodalis glossinidius (strain morsitans)</name>
    <dbReference type="NCBI Taxonomy" id="343509"/>
    <lineage>
        <taxon>Bacteria</taxon>
        <taxon>Pseudomonadati</taxon>
        <taxon>Pseudomonadota</taxon>
        <taxon>Gammaproteobacteria</taxon>
        <taxon>Enterobacterales</taxon>
        <taxon>Bruguierivoracaceae</taxon>
        <taxon>Sodalis</taxon>
    </lineage>
</organism>
<dbReference type="Pfam" id="PF10554">
    <property type="entry name" value="Phage_ASH"/>
    <property type="match status" value="1"/>
</dbReference>
<keyword evidence="2" id="KW-1185">Reference proteome</keyword>
<dbReference type="KEGG" id="sgl:SG1696"/>
<sequence>MFAFGLDSMIDGRYSHLAAANSVAGFETPYIDLVPRHAPKAFFLLPVAHHSMVAQAGQPSGWPDSRLTGSLNPVWAATNELETSGGSNRFLNLEAAIWLLLPLSKPRPLLRSLMATLSRLQSLLRSIFKSPTKTFWQRSHVWNVRLNSLSEIFRPVNTPTQQEGNSPLLPDHPRRLRIPGNGFHWQTCSAVQRSVYQRV</sequence>
<dbReference type="InterPro" id="IPR018880">
    <property type="entry name" value="Phage_P4_Ash"/>
</dbReference>
<gene>
    <name evidence="1" type="ordered locus">SG1696</name>
</gene>
<dbReference type="AlphaFoldDB" id="Q2NSA4"/>
<protein>
    <submittedName>
        <fullName evidence="1">Hypothetical phage protein</fullName>
    </submittedName>
</protein>
<accession>Q2NSA4</accession>